<keyword evidence="2" id="KW-0812">Transmembrane</keyword>
<evidence type="ECO:0000256" key="1">
    <source>
        <dbReference type="SAM" id="MobiDB-lite"/>
    </source>
</evidence>
<reference evidence="3" key="1">
    <citation type="journal article" date="2015" name="Nature">
        <title>Complex archaea that bridge the gap between prokaryotes and eukaryotes.</title>
        <authorList>
            <person name="Spang A."/>
            <person name="Saw J.H."/>
            <person name="Jorgensen S.L."/>
            <person name="Zaremba-Niedzwiedzka K."/>
            <person name="Martijn J."/>
            <person name="Lind A.E."/>
            <person name="van Eijk R."/>
            <person name="Schleper C."/>
            <person name="Guy L."/>
            <person name="Ettema T.J."/>
        </authorList>
    </citation>
    <scope>NUCLEOTIDE SEQUENCE</scope>
</reference>
<feature type="transmembrane region" description="Helical" evidence="2">
    <location>
        <begin position="6"/>
        <end position="29"/>
    </location>
</feature>
<keyword evidence="2" id="KW-0472">Membrane</keyword>
<dbReference type="EMBL" id="LAZR01007794">
    <property type="protein sequence ID" value="KKM82894.1"/>
    <property type="molecule type" value="Genomic_DNA"/>
</dbReference>
<proteinExistence type="predicted"/>
<gene>
    <name evidence="3" type="ORF">LCGC14_1314850</name>
</gene>
<evidence type="ECO:0000256" key="2">
    <source>
        <dbReference type="SAM" id="Phobius"/>
    </source>
</evidence>
<sequence>MLLIILAVLGGLALLVTSVSIIAIMFLLIQSIRDQRDILTLEKINTARVGGMEKLLITIHTMLVSEIAQANMPPAAPDPSWSGMQIGHRGGKFVTEDGRYEADTFEELIKKISSDPQYRIAKDEDVDKLREQFEDHARESGEETGEEPEDEDDEWKEGDPEKNES</sequence>
<organism evidence="3">
    <name type="scientific">marine sediment metagenome</name>
    <dbReference type="NCBI Taxonomy" id="412755"/>
    <lineage>
        <taxon>unclassified sequences</taxon>
        <taxon>metagenomes</taxon>
        <taxon>ecological metagenomes</taxon>
    </lineage>
</organism>
<feature type="compositionally biased region" description="Basic and acidic residues" evidence="1">
    <location>
        <begin position="120"/>
        <end position="141"/>
    </location>
</feature>
<feature type="compositionally biased region" description="Acidic residues" evidence="1">
    <location>
        <begin position="142"/>
        <end position="156"/>
    </location>
</feature>
<accession>A0A0F9KL89</accession>
<comment type="caution">
    <text evidence="3">The sequence shown here is derived from an EMBL/GenBank/DDBJ whole genome shotgun (WGS) entry which is preliminary data.</text>
</comment>
<name>A0A0F9KL89_9ZZZZ</name>
<feature type="region of interest" description="Disordered" evidence="1">
    <location>
        <begin position="120"/>
        <end position="165"/>
    </location>
</feature>
<dbReference type="AlphaFoldDB" id="A0A0F9KL89"/>
<protein>
    <submittedName>
        <fullName evidence="3">Uncharacterized protein</fullName>
    </submittedName>
</protein>
<evidence type="ECO:0000313" key="3">
    <source>
        <dbReference type="EMBL" id="KKM82894.1"/>
    </source>
</evidence>
<keyword evidence="2" id="KW-1133">Transmembrane helix</keyword>